<reference evidence="3" key="1">
    <citation type="journal article" date="2019" name="Int. J. Syst. Evol. Microbiol.">
        <title>The Global Catalogue of Microorganisms (GCM) 10K type strain sequencing project: providing services to taxonomists for standard genome sequencing and annotation.</title>
        <authorList>
            <consortium name="The Broad Institute Genomics Platform"/>
            <consortium name="The Broad Institute Genome Sequencing Center for Infectious Disease"/>
            <person name="Wu L."/>
            <person name="Ma J."/>
        </authorList>
    </citation>
    <scope>NUCLEOTIDE SEQUENCE [LARGE SCALE GENOMIC DNA]</scope>
    <source>
        <strain evidence="3">NBRC 103627</strain>
    </source>
</reference>
<comment type="caution">
    <text evidence="2">The sequence shown here is derived from an EMBL/GenBank/DDBJ whole genome shotgun (WGS) entry which is preliminary data.</text>
</comment>
<protein>
    <submittedName>
        <fullName evidence="2">M12 family metallopeptidase</fullName>
    </submittedName>
</protein>
<keyword evidence="3" id="KW-1185">Reference proteome</keyword>
<dbReference type="InterPro" id="IPR006026">
    <property type="entry name" value="Peptidase_Metallo"/>
</dbReference>
<dbReference type="SUPFAM" id="SSF55486">
    <property type="entry name" value="Metalloproteases ('zincins'), catalytic domain"/>
    <property type="match status" value="1"/>
</dbReference>
<evidence type="ECO:0000259" key="1">
    <source>
        <dbReference type="SMART" id="SM00235"/>
    </source>
</evidence>
<dbReference type="SMART" id="SM00235">
    <property type="entry name" value="ZnMc"/>
    <property type="match status" value="1"/>
</dbReference>
<organism evidence="2 3">
    <name type="scientific">Flavobacterium chungangensis</name>
    <dbReference type="NCBI Taxonomy" id="2708132"/>
    <lineage>
        <taxon>Bacteria</taxon>
        <taxon>Pseudomonadati</taxon>
        <taxon>Bacteroidota</taxon>
        <taxon>Flavobacteriia</taxon>
        <taxon>Flavobacteriales</taxon>
        <taxon>Flavobacteriaceae</taxon>
        <taxon>Flavobacterium</taxon>
    </lineage>
</organism>
<feature type="domain" description="Peptidase metallopeptidase" evidence="1">
    <location>
        <begin position="8"/>
        <end position="156"/>
    </location>
</feature>
<name>A0ABV8ZIL9_9FLAO</name>
<dbReference type="InterPro" id="IPR024079">
    <property type="entry name" value="MetalloPept_cat_dom_sf"/>
</dbReference>
<proteinExistence type="predicted"/>
<dbReference type="InterPro" id="IPR036426">
    <property type="entry name" value="Bulb-type_lectin_dom_sf"/>
</dbReference>
<dbReference type="Pfam" id="PF01400">
    <property type="entry name" value="Astacin"/>
    <property type="match status" value="1"/>
</dbReference>
<dbReference type="RefSeq" id="WP_379799071.1">
    <property type="nucleotide sequence ID" value="NZ_JBHSFY010000009.1"/>
</dbReference>
<evidence type="ECO:0000313" key="2">
    <source>
        <dbReference type="EMBL" id="MFC4478452.1"/>
    </source>
</evidence>
<dbReference type="Gene3D" id="2.90.10.10">
    <property type="entry name" value="Bulb-type lectin domain"/>
    <property type="match status" value="1"/>
</dbReference>
<evidence type="ECO:0000313" key="3">
    <source>
        <dbReference type="Proteomes" id="UP001596003"/>
    </source>
</evidence>
<dbReference type="Proteomes" id="UP001596003">
    <property type="component" value="Unassembled WGS sequence"/>
</dbReference>
<dbReference type="Gene3D" id="3.40.390.10">
    <property type="entry name" value="Collagenase (Catalytic Domain)"/>
    <property type="match status" value="1"/>
</dbReference>
<accession>A0ABV8ZIL9</accession>
<sequence length="331" mass="38057">MISKPNAAIINWRWQAGQTIKIKFLDGEIAWQEKVKSIANEWTRYANLKFEYVGINEYADIRIGFLLTGENNNYGAWSELGAQTAYIPQSKQTMRLGSLTGPEDSIRRTILHEFGHALGLFHETTNPAANIQWDLPKAYKYYSLQFTKEQVDLFIINKENTDDYSEYDPLSIMHYYIPASITTNGVGVYEQTVLSQIDKESINKWYPFPFVSVMESGQSCNDLRWKDRIQSNNKRYSLEFTPGFLRIIDLVEKTTIWEVGNIQYPRKAFCYFESNGNIILKGARYIVAPVETIWTSNTSEYPGATLHLQDDGDLQLIYNGAVKWSSKNGKV</sequence>
<dbReference type="EMBL" id="JBHSFY010000009">
    <property type="protein sequence ID" value="MFC4478452.1"/>
    <property type="molecule type" value="Genomic_DNA"/>
</dbReference>
<gene>
    <name evidence="2" type="ORF">ACFO3N_15375</name>
</gene>
<dbReference type="SUPFAM" id="SSF51110">
    <property type="entry name" value="alpha-D-mannose-specific plant lectins"/>
    <property type="match status" value="1"/>
</dbReference>
<dbReference type="InterPro" id="IPR001506">
    <property type="entry name" value="Peptidase_M12A"/>
</dbReference>